<keyword evidence="1" id="KW-1133">Transmembrane helix</keyword>
<organism evidence="2 3">
    <name type="scientific">Paenarthrobacter nitroguajacolicus</name>
    <name type="common">Arthrobacter nitroguajacolicus</name>
    <dbReference type="NCBI Taxonomy" id="211146"/>
    <lineage>
        <taxon>Bacteria</taxon>
        <taxon>Bacillati</taxon>
        <taxon>Actinomycetota</taxon>
        <taxon>Actinomycetes</taxon>
        <taxon>Micrococcales</taxon>
        <taxon>Micrococcaceae</taxon>
        <taxon>Paenarthrobacter</taxon>
    </lineage>
</organism>
<dbReference type="EMBL" id="VNFK01000004">
    <property type="protein sequence ID" value="TVU64920.1"/>
    <property type="molecule type" value="Genomic_DNA"/>
</dbReference>
<dbReference type="OrthoDB" id="4954306at2"/>
<keyword evidence="1" id="KW-0472">Membrane</keyword>
<evidence type="ECO:0000313" key="2">
    <source>
        <dbReference type="EMBL" id="TVU64920.1"/>
    </source>
</evidence>
<reference evidence="2 3" key="1">
    <citation type="submission" date="2019-07" db="EMBL/GenBank/DDBJ databases">
        <title>Diversity of Bacteria from Kongsfjorden, Arctic.</title>
        <authorList>
            <person name="Yu Y."/>
        </authorList>
    </citation>
    <scope>NUCLEOTIDE SEQUENCE [LARGE SCALE GENOMIC DNA]</scope>
    <source>
        <strain evidence="2 3">SM1928</strain>
    </source>
</reference>
<feature type="transmembrane region" description="Helical" evidence="1">
    <location>
        <begin position="94"/>
        <end position="113"/>
    </location>
</feature>
<keyword evidence="1" id="KW-0812">Transmembrane</keyword>
<name>A0A558H721_PAENT</name>
<proteinExistence type="predicted"/>
<accession>A0A558H721</accession>
<dbReference type="Proteomes" id="UP000316500">
    <property type="component" value="Unassembled WGS sequence"/>
</dbReference>
<gene>
    <name evidence="2" type="ORF">FQP90_07260</name>
</gene>
<feature type="transmembrane region" description="Helical" evidence="1">
    <location>
        <begin position="60"/>
        <end position="82"/>
    </location>
</feature>
<protein>
    <submittedName>
        <fullName evidence="2">Uncharacterized protein</fullName>
    </submittedName>
</protein>
<sequence length="148" mass="16321">MVYDRERERRDDAVYAEHKAAVARGEERVLRRTSTGELHSYPGDEIGFTPGRGQAQVSSWWGMAILSAFGCLGFVASVAMFLSPLLHGAGPSWGALWVVGLAGFIAWYGFNLSKDEYKAMRLRKQRGAPKPGSGYVDVDLLELGRPRS</sequence>
<evidence type="ECO:0000256" key="1">
    <source>
        <dbReference type="SAM" id="Phobius"/>
    </source>
</evidence>
<comment type="caution">
    <text evidence="2">The sequence shown here is derived from an EMBL/GenBank/DDBJ whole genome shotgun (WGS) entry which is preliminary data.</text>
</comment>
<evidence type="ECO:0000313" key="3">
    <source>
        <dbReference type="Proteomes" id="UP000316500"/>
    </source>
</evidence>
<dbReference type="AlphaFoldDB" id="A0A558H721"/>